<keyword evidence="5" id="KW-0720">Serine protease</keyword>
<dbReference type="EMBL" id="ANFO01000632">
    <property type="protein sequence ID" value="KGQ07895.1"/>
    <property type="molecule type" value="Genomic_DNA"/>
</dbReference>
<dbReference type="PROSITE" id="PS00134">
    <property type="entry name" value="TRYPSIN_HIS"/>
    <property type="match status" value="1"/>
</dbReference>
<dbReference type="PROSITE" id="PS50240">
    <property type="entry name" value="TRYPSIN_DOM"/>
    <property type="match status" value="1"/>
</dbReference>
<dbReference type="PROSITE" id="PS00135">
    <property type="entry name" value="TRYPSIN_SER"/>
    <property type="match status" value="1"/>
</dbReference>
<evidence type="ECO:0000313" key="8">
    <source>
        <dbReference type="EMBL" id="KGQ07895.1"/>
    </source>
</evidence>
<dbReference type="OrthoDB" id="6380398at2759"/>
<dbReference type="AlphaFoldDB" id="A0A0A2VP08"/>
<dbReference type="SUPFAM" id="SSF50494">
    <property type="entry name" value="Trypsin-like serine proteases"/>
    <property type="match status" value="1"/>
</dbReference>
<dbReference type="InterPro" id="IPR033116">
    <property type="entry name" value="TRYPSIN_SER"/>
</dbReference>
<reference evidence="8 9" key="1">
    <citation type="submission" date="2012-10" db="EMBL/GenBank/DDBJ databases">
        <title>Genome sequencing and analysis of entomopathogenic fungi Beauveria bassiana D1-5.</title>
        <authorList>
            <person name="Li Q."/>
            <person name="Wang L."/>
            <person name="Zhang Z."/>
            <person name="Wang Q."/>
            <person name="Ren J."/>
            <person name="Wang M."/>
            <person name="Xu W."/>
            <person name="Wang J."/>
            <person name="Lu Y."/>
            <person name="Du Q."/>
            <person name="Sun Z."/>
        </authorList>
    </citation>
    <scope>NUCLEOTIDE SEQUENCE [LARGE SCALE GENOMIC DNA]</scope>
    <source>
        <strain evidence="8 9">D1-5</strain>
    </source>
</reference>
<dbReference type="GO" id="GO:0051604">
    <property type="term" value="P:protein maturation"/>
    <property type="evidence" value="ECO:0007669"/>
    <property type="project" value="UniProtKB-ARBA"/>
</dbReference>
<dbReference type="Proteomes" id="UP000030106">
    <property type="component" value="Unassembled WGS sequence"/>
</dbReference>
<dbReference type="PANTHER" id="PTHR24276:SF98">
    <property type="entry name" value="FI18310P1-RELATED"/>
    <property type="match status" value="1"/>
</dbReference>
<sequence length="252" mass="27589">MKLTLSIYAAALCGQLAVAGPSIIGGELASPGSAPYMVSIQKNDIHLCGGTLIRDNLVLTAAHCLVHEHPRSLRIVAGSHSYHKRAITRGVAKGIIHADHDGKKRVNDVALIRLRRPFKLTDTVRTVELSQRQQIDGGTNVTVYGWGYTSYPHQKRIPKLQVLHRNIVDTAACNDAYVEYNGKNVTDNQLCTQTQGQGTCWGDSGGPLVWIDDNGKEYQVGIVSWGVSCAREWPDVATKVSSYLKWIEDNSA</sequence>
<dbReference type="InterPro" id="IPR001314">
    <property type="entry name" value="Peptidase_S1A"/>
</dbReference>
<evidence type="ECO:0000259" key="7">
    <source>
        <dbReference type="PROSITE" id="PS50240"/>
    </source>
</evidence>
<evidence type="ECO:0000256" key="6">
    <source>
        <dbReference type="SAM" id="SignalP"/>
    </source>
</evidence>
<feature type="signal peptide" evidence="6">
    <location>
        <begin position="1"/>
        <end position="19"/>
    </location>
</feature>
<keyword evidence="5" id="KW-0645">Protease</keyword>
<organism evidence="8 9">
    <name type="scientific">Beauveria bassiana D1-5</name>
    <dbReference type="NCBI Taxonomy" id="1245745"/>
    <lineage>
        <taxon>Eukaryota</taxon>
        <taxon>Fungi</taxon>
        <taxon>Dikarya</taxon>
        <taxon>Ascomycota</taxon>
        <taxon>Pezizomycotina</taxon>
        <taxon>Sordariomycetes</taxon>
        <taxon>Hypocreomycetidae</taxon>
        <taxon>Hypocreales</taxon>
        <taxon>Cordycipitaceae</taxon>
        <taxon>Beauveria</taxon>
    </lineage>
</organism>
<dbReference type="InterPro" id="IPR050430">
    <property type="entry name" value="Peptidase_S1"/>
</dbReference>
<dbReference type="InterPro" id="IPR043504">
    <property type="entry name" value="Peptidase_S1_PA_chymotrypsin"/>
</dbReference>
<dbReference type="eggNOG" id="KOG3627">
    <property type="taxonomic scope" value="Eukaryota"/>
</dbReference>
<dbReference type="SMART" id="SM00020">
    <property type="entry name" value="Tryp_SPc"/>
    <property type="match status" value="1"/>
</dbReference>
<evidence type="ECO:0000256" key="5">
    <source>
        <dbReference type="RuleBase" id="RU363034"/>
    </source>
</evidence>
<evidence type="ECO:0000256" key="2">
    <source>
        <dbReference type="ARBA" id="ARBA00007664"/>
    </source>
</evidence>
<dbReference type="InterPro" id="IPR018114">
    <property type="entry name" value="TRYPSIN_HIS"/>
</dbReference>
<keyword evidence="3" id="KW-0964">Secreted</keyword>
<keyword evidence="4" id="KW-1015">Disulfide bond</keyword>
<dbReference type="PANTHER" id="PTHR24276">
    <property type="entry name" value="POLYSERASE-RELATED"/>
    <property type="match status" value="1"/>
</dbReference>
<feature type="domain" description="Peptidase S1" evidence="7">
    <location>
        <begin position="23"/>
        <end position="252"/>
    </location>
</feature>
<dbReference type="PRINTS" id="PR00722">
    <property type="entry name" value="CHYMOTRYPSIN"/>
</dbReference>
<feature type="chain" id="PRO_5002007072" evidence="6">
    <location>
        <begin position="20"/>
        <end position="252"/>
    </location>
</feature>
<dbReference type="InterPro" id="IPR009003">
    <property type="entry name" value="Peptidase_S1_PA"/>
</dbReference>
<dbReference type="Gene3D" id="2.40.10.10">
    <property type="entry name" value="Trypsin-like serine proteases"/>
    <property type="match status" value="1"/>
</dbReference>
<evidence type="ECO:0000256" key="4">
    <source>
        <dbReference type="ARBA" id="ARBA00023157"/>
    </source>
</evidence>
<dbReference type="GO" id="GO:0005576">
    <property type="term" value="C:extracellular region"/>
    <property type="evidence" value="ECO:0007669"/>
    <property type="project" value="UniProtKB-SubCell"/>
</dbReference>
<gene>
    <name evidence="8" type="ORF">BBAD15_g6784</name>
</gene>
<dbReference type="HOGENOM" id="CLU_006842_1_0_1"/>
<keyword evidence="6" id="KW-0732">Signal</keyword>
<comment type="similarity">
    <text evidence="2">Belongs to the peptidase S1 family.</text>
</comment>
<dbReference type="STRING" id="1245745.A0A0A2VP08"/>
<evidence type="ECO:0000256" key="1">
    <source>
        <dbReference type="ARBA" id="ARBA00004613"/>
    </source>
</evidence>
<evidence type="ECO:0000313" key="9">
    <source>
        <dbReference type="Proteomes" id="UP000030106"/>
    </source>
</evidence>
<comment type="subcellular location">
    <subcellularLocation>
        <location evidence="1">Secreted</location>
    </subcellularLocation>
</comment>
<proteinExistence type="inferred from homology"/>
<dbReference type="FunFam" id="2.40.10.10:FF:000047">
    <property type="entry name" value="Trypsin eta"/>
    <property type="match status" value="1"/>
</dbReference>
<protein>
    <submittedName>
        <fullName evidence="8">Mite allergen Der p 3</fullName>
    </submittedName>
</protein>
<dbReference type="GO" id="GO:0004252">
    <property type="term" value="F:serine-type endopeptidase activity"/>
    <property type="evidence" value="ECO:0007669"/>
    <property type="project" value="InterPro"/>
</dbReference>
<comment type="caution">
    <text evidence="8">The sequence shown here is derived from an EMBL/GenBank/DDBJ whole genome shotgun (WGS) entry which is preliminary data.</text>
</comment>
<dbReference type="InterPro" id="IPR001254">
    <property type="entry name" value="Trypsin_dom"/>
</dbReference>
<accession>A0A0A2VP08</accession>
<name>A0A0A2VP08_BEABA</name>
<dbReference type="CDD" id="cd00190">
    <property type="entry name" value="Tryp_SPc"/>
    <property type="match status" value="1"/>
</dbReference>
<dbReference type="GO" id="GO:0006508">
    <property type="term" value="P:proteolysis"/>
    <property type="evidence" value="ECO:0007669"/>
    <property type="project" value="UniProtKB-KW"/>
</dbReference>
<evidence type="ECO:0000256" key="3">
    <source>
        <dbReference type="ARBA" id="ARBA00022525"/>
    </source>
</evidence>
<dbReference type="Pfam" id="PF00089">
    <property type="entry name" value="Trypsin"/>
    <property type="match status" value="1"/>
</dbReference>
<keyword evidence="5" id="KW-0378">Hydrolase</keyword>